<accession>A0A4Z2IY63</accession>
<evidence type="ECO:0000313" key="1">
    <source>
        <dbReference type="EMBL" id="TNN82707.1"/>
    </source>
</evidence>
<gene>
    <name evidence="1" type="ORF">EYF80_006948</name>
</gene>
<dbReference type="Proteomes" id="UP000314294">
    <property type="component" value="Unassembled WGS sequence"/>
</dbReference>
<reference evidence="1 2" key="1">
    <citation type="submission" date="2019-03" db="EMBL/GenBank/DDBJ databases">
        <title>First draft genome of Liparis tanakae, snailfish: a comprehensive survey of snailfish specific genes.</title>
        <authorList>
            <person name="Kim W."/>
            <person name="Song I."/>
            <person name="Jeong J.-H."/>
            <person name="Kim D."/>
            <person name="Kim S."/>
            <person name="Ryu S."/>
            <person name="Song J.Y."/>
            <person name="Lee S.K."/>
        </authorList>
    </citation>
    <scope>NUCLEOTIDE SEQUENCE [LARGE SCALE GENOMIC DNA]</scope>
    <source>
        <tissue evidence="1">Muscle</tissue>
    </source>
</reference>
<organism evidence="1 2">
    <name type="scientific">Liparis tanakae</name>
    <name type="common">Tanaka's snailfish</name>
    <dbReference type="NCBI Taxonomy" id="230148"/>
    <lineage>
        <taxon>Eukaryota</taxon>
        <taxon>Metazoa</taxon>
        <taxon>Chordata</taxon>
        <taxon>Craniata</taxon>
        <taxon>Vertebrata</taxon>
        <taxon>Euteleostomi</taxon>
        <taxon>Actinopterygii</taxon>
        <taxon>Neopterygii</taxon>
        <taxon>Teleostei</taxon>
        <taxon>Neoteleostei</taxon>
        <taxon>Acanthomorphata</taxon>
        <taxon>Eupercaria</taxon>
        <taxon>Perciformes</taxon>
        <taxon>Cottioidei</taxon>
        <taxon>Cottales</taxon>
        <taxon>Liparidae</taxon>
        <taxon>Liparis</taxon>
    </lineage>
</organism>
<name>A0A4Z2IY63_9TELE</name>
<sequence length="301" mass="32354">MISVRLQKRALLPAAATLTKVEVWAIVWLEEHPAGFGVDICSFTDQQLHIGNISPLDGNVESCLACQSCIHKLLNVARRLRNADEELHRVVLAVLEVQQSLHQGGLTMGLICGSNHTFREIARRPAGSLRDAPVGSQVLMQAVQLADVAAGHGFEQPVDGERLAVSLVLVLASSPSVDETQKVHAGSRGHAASRSTLIHSVGLDKAQHSCSNEHSRKAEIAVSLHVSMGAAGDSWPKPRAEATLPFFVAFCRLFSSSVRSSASREKPNISDFSILASCSRRLHGRIAGPLCRDNVALVTSF</sequence>
<dbReference type="AlphaFoldDB" id="A0A4Z2IY63"/>
<proteinExistence type="predicted"/>
<protein>
    <submittedName>
        <fullName evidence="1">Uncharacterized protein</fullName>
    </submittedName>
</protein>
<evidence type="ECO:0000313" key="2">
    <source>
        <dbReference type="Proteomes" id="UP000314294"/>
    </source>
</evidence>
<dbReference type="EMBL" id="SRLO01000037">
    <property type="protein sequence ID" value="TNN82707.1"/>
    <property type="molecule type" value="Genomic_DNA"/>
</dbReference>
<comment type="caution">
    <text evidence="1">The sequence shown here is derived from an EMBL/GenBank/DDBJ whole genome shotgun (WGS) entry which is preliminary data.</text>
</comment>
<keyword evidence="2" id="KW-1185">Reference proteome</keyword>